<feature type="non-terminal residue" evidence="2">
    <location>
        <position position="46"/>
    </location>
</feature>
<evidence type="ECO:0000313" key="3">
    <source>
        <dbReference type="Proteomes" id="UP000265520"/>
    </source>
</evidence>
<reference evidence="2 3" key="1">
    <citation type="journal article" date="2018" name="Front. Plant Sci.">
        <title>Red Clover (Trifolium pratense) and Zigzag Clover (T. medium) - A Picture of Genomic Similarities and Differences.</title>
        <authorList>
            <person name="Dluhosova J."/>
            <person name="Istvanek J."/>
            <person name="Nedelnik J."/>
            <person name="Repkova J."/>
        </authorList>
    </citation>
    <scope>NUCLEOTIDE SEQUENCE [LARGE SCALE GENOMIC DNA]</scope>
    <source>
        <strain evidence="3">cv. 10/8</strain>
        <tissue evidence="2">Leaf</tissue>
    </source>
</reference>
<name>A0A392SRH5_9FABA</name>
<keyword evidence="3" id="KW-1185">Reference proteome</keyword>
<dbReference type="Proteomes" id="UP000265520">
    <property type="component" value="Unassembled WGS sequence"/>
</dbReference>
<organism evidence="2 3">
    <name type="scientific">Trifolium medium</name>
    <dbReference type="NCBI Taxonomy" id="97028"/>
    <lineage>
        <taxon>Eukaryota</taxon>
        <taxon>Viridiplantae</taxon>
        <taxon>Streptophyta</taxon>
        <taxon>Embryophyta</taxon>
        <taxon>Tracheophyta</taxon>
        <taxon>Spermatophyta</taxon>
        <taxon>Magnoliopsida</taxon>
        <taxon>eudicotyledons</taxon>
        <taxon>Gunneridae</taxon>
        <taxon>Pentapetalae</taxon>
        <taxon>rosids</taxon>
        <taxon>fabids</taxon>
        <taxon>Fabales</taxon>
        <taxon>Fabaceae</taxon>
        <taxon>Papilionoideae</taxon>
        <taxon>50 kb inversion clade</taxon>
        <taxon>NPAAA clade</taxon>
        <taxon>Hologalegina</taxon>
        <taxon>IRL clade</taxon>
        <taxon>Trifolieae</taxon>
        <taxon>Trifolium</taxon>
    </lineage>
</organism>
<feature type="domain" description="Reverse transcriptase Ty1/copia-type" evidence="1">
    <location>
        <begin position="2"/>
        <end position="45"/>
    </location>
</feature>
<dbReference type="EMBL" id="LXQA010419405">
    <property type="protein sequence ID" value="MCI50635.1"/>
    <property type="molecule type" value="Genomic_DNA"/>
</dbReference>
<dbReference type="AlphaFoldDB" id="A0A392SRH5"/>
<sequence length="46" mass="5223">MSSIRVVLDLAASLDLDVEQLDVKTVFLHGDLEEEIYMEQPEGFKV</sequence>
<proteinExistence type="predicted"/>
<evidence type="ECO:0000313" key="2">
    <source>
        <dbReference type="EMBL" id="MCI50635.1"/>
    </source>
</evidence>
<comment type="caution">
    <text evidence="2">The sequence shown here is derived from an EMBL/GenBank/DDBJ whole genome shotgun (WGS) entry which is preliminary data.</text>
</comment>
<protein>
    <submittedName>
        <fullName evidence="2">Retrovirus-related pol polyprotein from transposon</fullName>
    </submittedName>
</protein>
<dbReference type="Pfam" id="PF07727">
    <property type="entry name" value="RVT_2"/>
    <property type="match status" value="1"/>
</dbReference>
<accession>A0A392SRH5</accession>
<dbReference type="InterPro" id="IPR013103">
    <property type="entry name" value="RVT_2"/>
</dbReference>
<evidence type="ECO:0000259" key="1">
    <source>
        <dbReference type="Pfam" id="PF07727"/>
    </source>
</evidence>